<gene>
    <name evidence="2" type="ORF">B0T24DRAFT_598859</name>
</gene>
<dbReference type="AlphaFoldDB" id="A0AAE0JUA6"/>
<accession>A0AAE0JUA6</accession>
<dbReference type="EMBL" id="JAULSN010000010">
    <property type="protein sequence ID" value="KAK3361963.1"/>
    <property type="molecule type" value="Genomic_DNA"/>
</dbReference>
<reference evidence="2" key="1">
    <citation type="journal article" date="2023" name="Mol. Phylogenet. Evol.">
        <title>Genome-scale phylogeny and comparative genomics of the fungal order Sordariales.</title>
        <authorList>
            <person name="Hensen N."/>
            <person name="Bonometti L."/>
            <person name="Westerberg I."/>
            <person name="Brannstrom I.O."/>
            <person name="Guillou S."/>
            <person name="Cros-Aarteil S."/>
            <person name="Calhoun S."/>
            <person name="Haridas S."/>
            <person name="Kuo A."/>
            <person name="Mondo S."/>
            <person name="Pangilinan J."/>
            <person name="Riley R."/>
            <person name="LaButti K."/>
            <person name="Andreopoulos B."/>
            <person name="Lipzen A."/>
            <person name="Chen C."/>
            <person name="Yan M."/>
            <person name="Daum C."/>
            <person name="Ng V."/>
            <person name="Clum A."/>
            <person name="Steindorff A."/>
            <person name="Ohm R.A."/>
            <person name="Martin F."/>
            <person name="Silar P."/>
            <person name="Natvig D.O."/>
            <person name="Lalanne C."/>
            <person name="Gautier V."/>
            <person name="Ament-Velasquez S.L."/>
            <person name="Kruys A."/>
            <person name="Hutchinson M.I."/>
            <person name="Powell A.J."/>
            <person name="Barry K."/>
            <person name="Miller A.N."/>
            <person name="Grigoriev I.V."/>
            <person name="Debuchy R."/>
            <person name="Gladieux P."/>
            <person name="Hiltunen Thoren M."/>
            <person name="Johannesson H."/>
        </authorList>
    </citation>
    <scope>NUCLEOTIDE SEQUENCE</scope>
    <source>
        <strain evidence="2">CBS 958.72</strain>
    </source>
</reference>
<feature type="compositionally biased region" description="Basic residues" evidence="1">
    <location>
        <begin position="85"/>
        <end position="96"/>
    </location>
</feature>
<keyword evidence="3" id="KW-1185">Reference proteome</keyword>
<evidence type="ECO:0000256" key="1">
    <source>
        <dbReference type="SAM" id="MobiDB-lite"/>
    </source>
</evidence>
<dbReference type="Proteomes" id="UP001287356">
    <property type="component" value="Unassembled WGS sequence"/>
</dbReference>
<sequence length="296" mass="32962">MAALVEAVVAFETEKADLRKCLFGLSSFSYEDLVLGFRPCYPLDIYDNGHNWLYKNAPTHESIYLTTAARPLTRLLTYLSTPPTNHRRPTTLRTTHHQPTTMPLTPSEGRTGAKEIVRPDIQQGVGGYLIAEYLEVEDEVLTIYVRDVLGMTDGAFAAGRDASAFCGHSLKQGVFCTVLRKFVDIRSEAAERCPLFCEVMAERADSLDALAAKAVADGRHGRAVYLVEGAERLRGDIEDVRAKMAELVRAYGTFDKMPAVVDDEDEQAVLKKAWDDYGNLRIAVREMANFLEFGDD</sequence>
<organism evidence="2 3">
    <name type="scientific">Lasiosphaeria ovina</name>
    <dbReference type="NCBI Taxonomy" id="92902"/>
    <lineage>
        <taxon>Eukaryota</taxon>
        <taxon>Fungi</taxon>
        <taxon>Dikarya</taxon>
        <taxon>Ascomycota</taxon>
        <taxon>Pezizomycotina</taxon>
        <taxon>Sordariomycetes</taxon>
        <taxon>Sordariomycetidae</taxon>
        <taxon>Sordariales</taxon>
        <taxon>Lasiosphaeriaceae</taxon>
        <taxon>Lasiosphaeria</taxon>
    </lineage>
</organism>
<comment type="caution">
    <text evidence="2">The sequence shown here is derived from an EMBL/GenBank/DDBJ whole genome shotgun (WGS) entry which is preliminary data.</text>
</comment>
<evidence type="ECO:0000313" key="3">
    <source>
        <dbReference type="Proteomes" id="UP001287356"/>
    </source>
</evidence>
<proteinExistence type="predicted"/>
<name>A0AAE0JUA6_9PEZI</name>
<protein>
    <submittedName>
        <fullName evidence="2">Uncharacterized protein</fullName>
    </submittedName>
</protein>
<evidence type="ECO:0000313" key="2">
    <source>
        <dbReference type="EMBL" id="KAK3361963.1"/>
    </source>
</evidence>
<reference evidence="2" key="2">
    <citation type="submission" date="2023-06" db="EMBL/GenBank/DDBJ databases">
        <authorList>
            <consortium name="Lawrence Berkeley National Laboratory"/>
            <person name="Haridas S."/>
            <person name="Hensen N."/>
            <person name="Bonometti L."/>
            <person name="Westerberg I."/>
            <person name="Brannstrom I.O."/>
            <person name="Guillou S."/>
            <person name="Cros-Aarteil S."/>
            <person name="Calhoun S."/>
            <person name="Kuo A."/>
            <person name="Mondo S."/>
            <person name="Pangilinan J."/>
            <person name="Riley R."/>
            <person name="Labutti K."/>
            <person name="Andreopoulos B."/>
            <person name="Lipzen A."/>
            <person name="Chen C."/>
            <person name="Yanf M."/>
            <person name="Daum C."/>
            <person name="Ng V."/>
            <person name="Clum A."/>
            <person name="Steindorff A."/>
            <person name="Ohm R."/>
            <person name="Martin F."/>
            <person name="Silar P."/>
            <person name="Natvig D."/>
            <person name="Lalanne C."/>
            <person name="Gautier V."/>
            <person name="Ament-Velasquez S.L."/>
            <person name="Kruys A."/>
            <person name="Hutchinson M.I."/>
            <person name="Powell A.J."/>
            <person name="Barry K."/>
            <person name="Miller A.N."/>
            <person name="Grigoriev I.V."/>
            <person name="Debuchy R."/>
            <person name="Gladieux P."/>
            <person name="Thoren M.H."/>
            <person name="Johannesson H."/>
        </authorList>
    </citation>
    <scope>NUCLEOTIDE SEQUENCE</scope>
    <source>
        <strain evidence="2">CBS 958.72</strain>
    </source>
</reference>
<feature type="region of interest" description="Disordered" evidence="1">
    <location>
        <begin position="83"/>
        <end position="111"/>
    </location>
</feature>